<dbReference type="InterPro" id="IPR036856">
    <property type="entry name" value="Ald_Oxase/Xan_DH_a/b_sf"/>
</dbReference>
<dbReference type="SMART" id="SM01008">
    <property type="entry name" value="Ald_Xan_dh_C"/>
    <property type="match status" value="1"/>
</dbReference>
<dbReference type="PANTHER" id="PTHR11908">
    <property type="entry name" value="XANTHINE DEHYDROGENASE"/>
    <property type="match status" value="1"/>
</dbReference>
<name>A0A7G8BQC3_9BACT</name>
<reference evidence="2 3" key="1">
    <citation type="submission" date="2020-08" db="EMBL/GenBank/DDBJ databases">
        <title>Edaphobacter telluris sp. nov. and Acidobacterium dinghuensis sp. nov., two acidobacteria isolated from forest soil.</title>
        <authorList>
            <person name="Fu J."/>
            <person name="Qiu L."/>
        </authorList>
    </citation>
    <scope>NUCLEOTIDE SEQUENCE [LARGE SCALE GENOMIC DNA]</scope>
    <source>
        <strain evidence="2">4Y35</strain>
    </source>
</reference>
<dbReference type="InterPro" id="IPR016208">
    <property type="entry name" value="Ald_Oxase/xanthine_DH-like"/>
</dbReference>
<dbReference type="InterPro" id="IPR037165">
    <property type="entry name" value="AldOxase/xan_DH_Mopterin-bd_sf"/>
</dbReference>
<dbReference type="SUPFAM" id="SSF56003">
    <property type="entry name" value="Molybdenum cofactor-binding domain"/>
    <property type="match status" value="1"/>
</dbReference>
<dbReference type="InterPro" id="IPR046867">
    <property type="entry name" value="AldOxase/xan_DH_MoCoBD2"/>
</dbReference>
<dbReference type="EMBL" id="CP060394">
    <property type="protein sequence ID" value="QNI34743.1"/>
    <property type="molecule type" value="Genomic_DNA"/>
</dbReference>
<dbReference type="GO" id="GO:0016491">
    <property type="term" value="F:oxidoreductase activity"/>
    <property type="evidence" value="ECO:0007669"/>
    <property type="project" value="InterPro"/>
</dbReference>
<dbReference type="Gene3D" id="3.90.1170.50">
    <property type="entry name" value="Aldehyde oxidase/xanthine dehydrogenase, a/b hammerhead"/>
    <property type="match status" value="1"/>
</dbReference>
<dbReference type="Proteomes" id="UP000515312">
    <property type="component" value="Chromosome"/>
</dbReference>
<dbReference type="InterPro" id="IPR008274">
    <property type="entry name" value="AldOxase/xan_DH_MoCoBD1"/>
</dbReference>
<protein>
    <submittedName>
        <fullName evidence="2">Xanthine dehydrogenase family protein</fullName>
    </submittedName>
</protein>
<gene>
    <name evidence="2" type="ORF">H7849_02370</name>
</gene>
<dbReference type="Pfam" id="PF20256">
    <property type="entry name" value="MoCoBD_2"/>
    <property type="match status" value="1"/>
</dbReference>
<dbReference type="SUPFAM" id="SSF54665">
    <property type="entry name" value="CO dehydrogenase molybdoprotein N-domain-like"/>
    <property type="match status" value="1"/>
</dbReference>
<dbReference type="GO" id="GO:0005506">
    <property type="term" value="F:iron ion binding"/>
    <property type="evidence" value="ECO:0007669"/>
    <property type="project" value="InterPro"/>
</dbReference>
<dbReference type="AlphaFoldDB" id="A0A7G8BQC3"/>
<dbReference type="KEGG" id="adin:H7849_02370"/>
<evidence type="ECO:0000259" key="1">
    <source>
        <dbReference type="SMART" id="SM01008"/>
    </source>
</evidence>
<feature type="domain" description="Aldehyde oxidase/xanthine dehydrogenase a/b hammerhead" evidence="1">
    <location>
        <begin position="1"/>
        <end position="92"/>
    </location>
</feature>
<proteinExistence type="predicted"/>
<dbReference type="PANTHER" id="PTHR11908:SF157">
    <property type="entry name" value="XANTHINE DEHYDROGENASE SUBUNIT D-RELATED"/>
    <property type="match status" value="1"/>
</dbReference>
<accession>A0A7G8BQC3</accession>
<dbReference type="Gene3D" id="3.30.365.10">
    <property type="entry name" value="Aldehyde oxidase/xanthine dehydrogenase, molybdopterin binding domain"/>
    <property type="match status" value="4"/>
</dbReference>
<evidence type="ECO:0000313" key="2">
    <source>
        <dbReference type="EMBL" id="QNI34743.1"/>
    </source>
</evidence>
<evidence type="ECO:0000313" key="3">
    <source>
        <dbReference type="Proteomes" id="UP000515312"/>
    </source>
</evidence>
<sequence>MIYGATVRSSVPRGRVVKIEFGEGIPWDEFVVVSARDIPGENVIALINKDWPCLVSEQVNHPEEPILLLGHRDRHLLPKAVAAVRIEYETLPSVHSIEESERGDVIVWGEDNIFKKFLIHKGDVDAAWNQADFIVEGEYTTGAQEHLYIENNGVIAAYTPEEGLTIWGSMQCPYYVHKSLVGLTRLPEDKVRIIQVETGGAFGGKEDYPSMIGAHAALLAMKSGRPVKIMYDRLEDMVATTKRHPSRSRIRTAVSKDGKLLAADIDFALDGGAYSTLSPTVLSRGTIHAGGPYCWPNIRVRSKAFATNCPPHGAFRGFGAPQSLFAIERHMDRVAEAIGMAPEELRRRNFLHKGLTTATGQEIREDVDLEHLLSRALELSDYYAKRERFDRENPGAKKKKGIGIAAFLHGSGFTGSGERYLNSVAAVDATAEGKVRVLVSSTEFGQGTNTILCQIAAEALRIDYEAVEIVQPDTSMVPNTGPTVASRTTMIVGKLVHSAAIGLQQTLQASGLLGESWTTDEFSAAAKEYIARHGRLYSSSRYEPPPNVYWDDVNYRGEAYPAFAWAVYVAEVTVDMVTYGVTVDDFVAVQEVGRVLNPVLATGQIEGGVAQGIGYALYEKVQWEQGRMRNGQMTNYIIPTSQDIPPIRVFFEEIPFTYGAYGAKGIGELPMDGPAPAIVNAVSHATGEDFNGIPLLPEDICLRLRFSHAVPTEAFAV</sequence>
<organism evidence="2 3">
    <name type="scientific">Alloacidobacterium dinghuense</name>
    <dbReference type="NCBI Taxonomy" id="2763107"/>
    <lineage>
        <taxon>Bacteria</taxon>
        <taxon>Pseudomonadati</taxon>
        <taxon>Acidobacteriota</taxon>
        <taxon>Terriglobia</taxon>
        <taxon>Terriglobales</taxon>
        <taxon>Acidobacteriaceae</taxon>
        <taxon>Alloacidobacterium</taxon>
    </lineage>
</organism>
<keyword evidence="3" id="KW-1185">Reference proteome</keyword>
<dbReference type="InterPro" id="IPR000674">
    <property type="entry name" value="Ald_Oxase/Xan_DH_a/b"/>
</dbReference>
<dbReference type="Pfam" id="PF02738">
    <property type="entry name" value="MoCoBD_1"/>
    <property type="match status" value="1"/>
</dbReference>